<comment type="subunit">
    <text evidence="9">Component of the NuA4 histone acetyltransferase complex.</text>
</comment>
<keyword evidence="8 9" id="KW-0539">Nucleus</keyword>
<dbReference type="GO" id="GO:0006281">
    <property type="term" value="P:DNA repair"/>
    <property type="evidence" value="ECO:0007669"/>
    <property type="project" value="UniProtKB-UniRule"/>
</dbReference>
<evidence type="ECO:0000256" key="7">
    <source>
        <dbReference type="ARBA" id="ARBA00023163"/>
    </source>
</evidence>
<feature type="region of interest" description="Disordered" evidence="10">
    <location>
        <begin position="1"/>
        <end position="25"/>
    </location>
</feature>
<evidence type="ECO:0000256" key="2">
    <source>
        <dbReference type="ARBA" id="ARBA00010916"/>
    </source>
</evidence>
<sequence length="195" mass="21119">MSATPAERAPAVSAPTTTPVTATAALPGAPDKAGIPYYEKIRKDLREMIHRKRSLDKALVSSLPKSILIVIFEENIAKCEITYLEDTQNGNIIKGFDNYIKGAAARRRNNIGDADRIFSHSSLTSAATKLRQQEDATPVTNSSTPTIAENAPRIGTTVRNKKKRRKGDDESESPSEVETPGPKRVRISFSGQGGA</sequence>
<evidence type="ECO:0000313" key="12">
    <source>
        <dbReference type="Proteomes" id="UP000246991"/>
    </source>
</evidence>
<evidence type="ECO:0000256" key="1">
    <source>
        <dbReference type="ARBA" id="ARBA00004123"/>
    </source>
</evidence>
<dbReference type="GO" id="GO:0006325">
    <property type="term" value="P:chromatin organization"/>
    <property type="evidence" value="ECO:0007669"/>
    <property type="project" value="UniProtKB-KW"/>
</dbReference>
<comment type="subcellular location">
    <subcellularLocation>
        <location evidence="1 9">Nucleus</location>
    </subcellularLocation>
</comment>
<dbReference type="Proteomes" id="UP000246991">
    <property type="component" value="Unassembled WGS sequence"/>
</dbReference>
<evidence type="ECO:0000256" key="4">
    <source>
        <dbReference type="ARBA" id="ARBA00022853"/>
    </source>
</evidence>
<comment type="caution">
    <text evidence="11">The sequence shown here is derived from an EMBL/GenBank/DDBJ whole genome shotgun (WGS) entry which is preliminary data.</text>
</comment>
<evidence type="ECO:0000313" key="11">
    <source>
        <dbReference type="EMBL" id="PWW78866.1"/>
    </source>
</evidence>
<dbReference type="OrthoDB" id="440324at2759"/>
<evidence type="ECO:0000256" key="8">
    <source>
        <dbReference type="ARBA" id="ARBA00023242"/>
    </source>
</evidence>
<keyword evidence="5 9" id="KW-0805">Transcription regulation</keyword>
<reference evidence="11 12" key="1">
    <citation type="submission" date="2018-03" db="EMBL/GenBank/DDBJ databases">
        <title>Genomes of Pezizomycetes fungi and the evolution of truffles.</title>
        <authorList>
            <person name="Murat C."/>
            <person name="Payen T."/>
            <person name="Noel B."/>
            <person name="Kuo A."/>
            <person name="Martin F.M."/>
        </authorList>
    </citation>
    <scope>NUCLEOTIDE SEQUENCE [LARGE SCALE GENOMIC DNA]</scope>
    <source>
        <strain evidence="11">091103-1</strain>
    </source>
</reference>
<dbReference type="STRING" id="42249.A0A317T015"/>
<evidence type="ECO:0000256" key="10">
    <source>
        <dbReference type="SAM" id="MobiDB-lite"/>
    </source>
</evidence>
<keyword evidence="4 9" id="KW-0156">Chromatin regulator</keyword>
<comment type="function">
    <text evidence="9">Component of the NuA4 histone acetyltransferase complex which is involved in transcriptional activation of selected genes principally by acetylation of nucleosomal histone H4 and H2A. The NuA4 complex is also involved in DNA repair.</text>
</comment>
<keyword evidence="6" id="KW-0175">Coiled coil</keyword>
<dbReference type="AlphaFoldDB" id="A0A317T015"/>
<feature type="compositionally biased region" description="Polar residues" evidence="10">
    <location>
        <begin position="138"/>
        <end position="147"/>
    </location>
</feature>
<name>A0A317T015_9PEZI</name>
<evidence type="ECO:0000256" key="6">
    <source>
        <dbReference type="ARBA" id="ARBA00023054"/>
    </source>
</evidence>
<dbReference type="GO" id="GO:0035267">
    <property type="term" value="C:NuA4 histone acetyltransferase complex"/>
    <property type="evidence" value="ECO:0007669"/>
    <property type="project" value="UniProtKB-UniRule"/>
</dbReference>
<evidence type="ECO:0000256" key="9">
    <source>
        <dbReference type="RuleBase" id="RU368022"/>
    </source>
</evidence>
<dbReference type="GO" id="GO:0005634">
    <property type="term" value="C:nucleus"/>
    <property type="evidence" value="ECO:0007669"/>
    <property type="project" value="UniProtKB-SubCell"/>
</dbReference>
<proteinExistence type="inferred from homology"/>
<accession>A0A317T015</accession>
<evidence type="ECO:0000256" key="3">
    <source>
        <dbReference type="ARBA" id="ARBA00018504"/>
    </source>
</evidence>
<gene>
    <name evidence="11" type="ORF">C7212DRAFT_340409</name>
</gene>
<keyword evidence="9" id="KW-0227">DNA damage</keyword>
<keyword evidence="7 9" id="KW-0804">Transcription</keyword>
<feature type="compositionally biased region" description="Low complexity" evidence="10">
    <location>
        <begin position="9"/>
        <end position="25"/>
    </location>
</feature>
<keyword evidence="9" id="KW-0234">DNA repair</keyword>
<organism evidence="11 12">
    <name type="scientific">Tuber magnatum</name>
    <name type="common">white Piedmont truffle</name>
    <dbReference type="NCBI Taxonomy" id="42249"/>
    <lineage>
        <taxon>Eukaryota</taxon>
        <taxon>Fungi</taxon>
        <taxon>Dikarya</taxon>
        <taxon>Ascomycota</taxon>
        <taxon>Pezizomycotina</taxon>
        <taxon>Pezizomycetes</taxon>
        <taxon>Pezizales</taxon>
        <taxon>Tuberaceae</taxon>
        <taxon>Tuber</taxon>
    </lineage>
</organism>
<dbReference type="InterPro" id="IPR015418">
    <property type="entry name" value="Eaf6"/>
</dbReference>
<dbReference type="PANTHER" id="PTHR13476">
    <property type="entry name" value="CHROMATIN MODIFICATION-RELATED PROTEIN MEAF6"/>
    <property type="match status" value="1"/>
</dbReference>
<dbReference type="Pfam" id="PF09340">
    <property type="entry name" value="NuA4"/>
    <property type="match status" value="1"/>
</dbReference>
<protein>
    <recommendedName>
        <fullName evidence="3 9">Chromatin modification-related protein EAF6</fullName>
    </recommendedName>
</protein>
<keyword evidence="12" id="KW-1185">Reference proteome</keyword>
<feature type="region of interest" description="Disordered" evidence="10">
    <location>
        <begin position="128"/>
        <end position="195"/>
    </location>
</feature>
<comment type="similarity">
    <text evidence="2 9">Belongs to the EAF6 family.</text>
</comment>
<dbReference type="EMBL" id="PYWC01000012">
    <property type="protein sequence ID" value="PWW78866.1"/>
    <property type="molecule type" value="Genomic_DNA"/>
</dbReference>
<evidence type="ECO:0000256" key="5">
    <source>
        <dbReference type="ARBA" id="ARBA00023015"/>
    </source>
</evidence>